<accession>A0A455ZET4</accession>
<reference evidence="2" key="3">
    <citation type="journal article" date="2016" name="Genome Announc.">
        <title>Complete Genome Sequences of Four Strains from the 2015-2016 Elizabethkingia anophelis Outbreak.</title>
        <authorList>
            <person name="Nicholson A.C."/>
            <person name="Whitney A.M."/>
            <person name="Emery B.D."/>
            <person name="Bell M.E."/>
            <person name="Gartin J.T."/>
            <person name="Humrighouse B.W."/>
            <person name="Loparev V.N."/>
            <person name="Batra D."/>
            <person name="Sheth M."/>
            <person name="Rowe L.A."/>
            <person name="Juieng P."/>
            <person name="Knipe K."/>
            <person name="Gulvik C."/>
            <person name="McQuiston J.R."/>
        </authorList>
    </citation>
    <scope>NUCLEOTIDE SEQUENCE</scope>
</reference>
<sequence>MKSNSGQQTLKQVTDSLDNILQKRNGGATNFRGIHFQVLYSCFLVLQELKADSEINSIQLEGIEDIDVHISQKIRTDAEYIQLKSSINSMNAGDFWGLGVLQNFLEVYKSNPNSRFRLVYNMQIAKGNLHDLVNREKGKALDEFWVSKLENICQETDFVDFADKLIFEHHSTNELYTKIRALLYKEWKVNQGTEIQFLNALFYNILIWSKDREIVSKAMVRTLFQNIRDSFSKSPINKAIQNNWISAVSYQNNVQMSDDYYNGKSARPIHIAQGLPARRKTWERSVEKALQDADIVVIKSSSGQGKSTLAWQVGYNLKAHRSIYQLSTCRDKDEANSVVEFLESRVFIGEVPLLIIDGLDSSVEAWSDLAERLKQVPVKILITTRQEDWFRFGADISRINLCSIDISLSAQEAKDIFEQFKRKKKTHAEIKDWQPIWEQVMDKGLLIEYTYLLTKGQMIHERLEAQIKYLHESKSSGAKIEILRMVALADCLNIKLETVRLLNYIRTEIGFEQDRGLLLNELEKEYFLNFDGQYVEGLHPVRSNHLKDLLHRQLPLEDSLFNLLKIIDDNYKHDFFINAPFLLTNNKAIFYKGLANLLSEGEISDMVYALDGIMHGEPQRYWLSNRDLFDTAYNMGGIDLFSIATVPFTELNTLSELSEILGEKGGAFQQLAELKKKLPKYSFENADLLLFANALKDKLAKRISPVTSYGRLEFLFKWYNELKLALKLPFVQTNIGIDDLINMEIKEAKEYMLYFNMSNPAGFKKFTNDNKRQIISYLKVSTNSITIEEKDGDIFIEYLLSGNEVDKGNEYSVSRIQVLYAFLPFYKKYCTEALLLPFPSEELISVVKHNSIKNLTPEAIGDKFDIHLNGIWRSIIQKNYQETSAYEWQKNIIEVREIAIEWAKAITTLIDSLLEGNTAKKERIVRVVDRIRIKLADAIAVKKTYPKYEKKYFEEGSNSKEENVISNWFASLSNINSQFLNILLPKEEHDRHVAFINLKAVYLDLKDMQEAFREVENRTIPYFDSEKVCIEEEKCFERLYITVKYYISQLPLENKRPLHVARKVVEDWWSKAKNEKLDKLKVILNRVEEDLDYEFVLPDKLIETDTITYATFGILNFDFSDETSIFQLSINLADLAELSIDFYSIISIKDNIASVGARFTKNYFEVFQEMLLEGTHPNLDGLHPLPVNIDAKTIETLSGINLPEISILNQNKENQYNALSELWKLSEYRTRLNKESELEMDWLKRVETESKEIINKIVKEQDDQQGDFKEFIAKGLQQDFAYTMDDIMKQLFKTLKN</sequence>
<gene>
    <name evidence="2" type="primary">ICEEaII(8)_FMS-007_25265_21372</name>
</gene>
<dbReference type="EMBL" id="BK010602">
    <property type="protein sequence ID" value="DAC75276.1"/>
    <property type="molecule type" value="Genomic_DNA"/>
</dbReference>
<protein>
    <recommendedName>
        <fullName evidence="1">Novel STAND NTPase 5 domain-containing protein</fullName>
    </recommendedName>
</protein>
<reference evidence="2" key="2">
    <citation type="journal article" date="2014" name="PLoS ONE">
        <title>Insights from the genome annotation of Elizabethkingia anophelis from the malaria vector Anopheles gambiae.</title>
        <authorList>
            <person name="Kukutla P."/>
            <person name="Lindberg B.G."/>
            <person name="Pei D."/>
            <person name="Rayl M."/>
            <person name="Yu W."/>
            <person name="Steritz M."/>
            <person name="Faye I."/>
            <person name="Xu J."/>
        </authorList>
    </citation>
    <scope>NUCLEOTIDE SEQUENCE</scope>
</reference>
<reference evidence="2" key="1">
    <citation type="journal article" date="2014" name="Genome Biol. Evol.">
        <title>Comparative genomic analysis of malaria mosquito vector-associated novel pathogen Elizabethkingia anophelis.</title>
        <authorList>
            <person name="Teo J."/>
            <person name="Tan S.Y."/>
            <person name="Liu Y."/>
            <person name="Tay M."/>
            <person name="Ding Y."/>
            <person name="Li Y."/>
            <person name="Kjelleberg S."/>
            <person name="Givskov M."/>
            <person name="Lin R.T."/>
            <person name="Yang L."/>
        </authorList>
    </citation>
    <scope>NUCLEOTIDE SEQUENCE</scope>
</reference>
<reference evidence="2" key="4">
    <citation type="journal article" date="2016" name="Sci. Rep.">
        <title>Genomic epidemiology and global diversity of the emerging bacterial pathogen Elizabethkingia anophelis.</title>
        <authorList>
            <person name="Breurec S."/>
            <person name="Criscuolo A."/>
            <person name="Diancourt L."/>
            <person name="Rendueles O."/>
            <person name="Vandenbogaert M."/>
            <person name="Passet V."/>
            <person name="Caro V."/>
            <person name="Rocha E.P."/>
            <person name="Touchon M."/>
            <person name="Brisse S."/>
        </authorList>
    </citation>
    <scope>NUCLEOTIDE SEQUENCE</scope>
</reference>
<reference evidence="2" key="7">
    <citation type="journal article" date="2017" name="Sci. Rep.">
        <title>Genomic features, phylogenetic relationships, and comparative genomics of Elizabethkingia anophelis strain EM361-97 isolated in Taiwan.</title>
        <authorList>
            <person name="Lin J.N."/>
            <person name="Lai C.H."/>
            <person name="Yang C.H."/>
            <person name="Huang Y.H."/>
            <person name="Lin H.H."/>
        </authorList>
    </citation>
    <scope>NUCLEOTIDE SEQUENCE</scope>
</reference>
<feature type="domain" description="Novel STAND NTPase 5" evidence="1">
    <location>
        <begin position="259"/>
        <end position="392"/>
    </location>
</feature>
<dbReference type="InterPro" id="IPR057574">
    <property type="entry name" value="nSTAND_NTPase5_dom"/>
</dbReference>
<dbReference type="SUPFAM" id="SSF52540">
    <property type="entry name" value="P-loop containing nucleoside triphosphate hydrolases"/>
    <property type="match status" value="1"/>
</dbReference>
<evidence type="ECO:0000313" key="2">
    <source>
        <dbReference type="EMBL" id="DAC75276.1"/>
    </source>
</evidence>
<proteinExistence type="predicted"/>
<name>A0A455ZET4_9FLAO</name>
<reference evidence="2" key="5">
    <citation type="journal article" date="2017" name="Genome Announc.">
        <title>Complete Circularized Genome Sequences of Four Strains of Elizabethkingia anophelis, Including Two Novel Strains Isolated from Wild-Caught Anopheles sinensis.</title>
        <authorList>
            <person name="Pei D."/>
            <person name="Nicholson A.C."/>
            <person name="Jiang J."/>
            <person name="Chen H."/>
            <person name="Whitney A.M."/>
            <person name="Villarma A."/>
            <person name="Bell M."/>
            <person name="Humrighouse B."/>
            <person name="Rowe L.A."/>
            <person name="Sheth M."/>
            <person name="Batra D."/>
            <person name="Juieng P."/>
            <person name="Loparev V.N."/>
            <person name="McQuiston J.R."/>
            <person name="Lan Y."/>
            <person name="Ma Y."/>
            <person name="Xu J."/>
        </authorList>
    </citation>
    <scope>NUCLEOTIDE SEQUENCE</scope>
</reference>
<organism evidence="2">
    <name type="scientific">Elizabethkingia anophelis</name>
    <dbReference type="NCBI Taxonomy" id="1117645"/>
    <lineage>
        <taxon>Bacteria</taxon>
        <taxon>Pseudomonadati</taxon>
        <taxon>Bacteroidota</taxon>
        <taxon>Flavobacteriia</taxon>
        <taxon>Flavobacteriales</taxon>
        <taxon>Weeksellaceae</taxon>
        <taxon>Elizabethkingia</taxon>
    </lineage>
</organism>
<dbReference type="Pfam" id="PF25199">
    <property type="entry name" value="nSTAND_NTPase5"/>
    <property type="match status" value="1"/>
</dbReference>
<dbReference type="InterPro" id="IPR027417">
    <property type="entry name" value="P-loop_NTPase"/>
</dbReference>
<reference evidence="2" key="6">
    <citation type="journal article" date="2017" name="Nat. Commun.">
        <title>Evolutionary dynamics and genomic features of the Elizabethkingia anophelis 2015 to 2016 Wisconsin outbreak strain.</title>
        <authorList>
            <person name="Perrin A."/>
            <person name="Larsonneur E."/>
            <person name="Nicholson A.C."/>
            <person name="Edwards D.J."/>
            <person name="Gundlach K.M."/>
            <person name="Whitney A.M."/>
            <person name="Gulvik C.A."/>
            <person name="Bell M.E."/>
            <person name="Rendueles O."/>
            <person name="Cury J."/>
            <person name="Hugon P."/>
            <person name="Clermont D."/>
            <person name="Enouf V."/>
            <person name="Loparev V."/>
            <person name="Juieng P."/>
            <person name="Monson T."/>
            <person name="Warshauer D."/>
            <person name="Elbadawi L.I."/>
            <person name="Walters M.S."/>
            <person name="Crist M.B."/>
            <person name="Noble-Wang J."/>
            <person name="Borlaug G."/>
            <person name="Rocha E.P.C."/>
            <person name="Criscuolo A."/>
            <person name="Touchon M."/>
            <person name="Davis J.P."/>
            <person name="Holt K.E."/>
            <person name="McQuiston J.R."/>
            <person name="Brisse S."/>
        </authorList>
    </citation>
    <scope>NUCLEOTIDE SEQUENCE</scope>
</reference>
<evidence type="ECO:0000259" key="1">
    <source>
        <dbReference type="Pfam" id="PF25199"/>
    </source>
</evidence>
<reference evidence="2" key="8">
    <citation type="journal article" date="2018" name="J. ISSAAS">
        <title>In Silico Identification of Three Types of Integrative and Conjugative Elements (ICEs) in Elizabethkingia anophelis Strains Isolated from Around the World.</title>
        <authorList>
            <person name="Xu J."/>
            <person name="Pei D."/>
            <person name="Nicholson A."/>
            <person name="Lan Y."/>
            <person name="Xia Q."/>
        </authorList>
    </citation>
    <scope>NUCLEOTIDE SEQUENCE</scope>
</reference>